<reference evidence="1" key="1">
    <citation type="submission" date="2014-05" db="EMBL/GenBank/DDBJ databases">
        <authorList>
            <person name="Chronopoulou M."/>
        </authorList>
    </citation>
    <scope>NUCLEOTIDE SEQUENCE</scope>
    <source>
        <tissue evidence="1">Whole organism</tissue>
    </source>
</reference>
<organism evidence="1">
    <name type="scientific">Lepeophtheirus salmonis</name>
    <name type="common">Salmon louse</name>
    <name type="synonym">Caligus salmonis</name>
    <dbReference type="NCBI Taxonomy" id="72036"/>
    <lineage>
        <taxon>Eukaryota</taxon>
        <taxon>Metazoa</taxon>
        <taxon>Ecdysozoa</taxon>
        <taxon>Arthropoda</taxon>
        <taxon>Crustacea</taxon>
        <taxon>Multicrustacea</taxon>
        <taxon>Hexanauplia</taxon>
        <taxon>Copepoda</taxon>
        <taxon>Siphonostomatoida</taxon>
        <taxon>Caligidae</taxon>
        <taxon>Lepeophtheirus</taxon>
    </lineage>
</organism>
<feature type="non-terminal residue" evidence="1">
    <location>
        <position position="32"/>
    </location>
</feature>
<name>A0A0K2U8N7_LEPSM</name>
<accession>A0A0K2U8N7</accession>
<protein>
    <submittedName>
        <fullName evidence="1">Uncharacterized protein</fullName>
    </submittedName>
</protein>
<evidence type="ECO:0000313" key="1">
    <source>
        <dbReference type="EMBL" id="CDW34410.1"/>
    </source>
</evidence>
<dbReference type="AlphaFoldDB" id="A0A0K2U8N7"/>
<proteinExistence type="predicted"/>
<dbReference type="EMBL" id="HACA01017049">
    <property type="protein sequence ID" value="CDW34410.1"/>
    <property type="molecule type" value="Transcribed_RNA"/>
</dbReference>
<sequence length="32" mass="3804">MSVQVATYIKKLYKLHLLRLKMHYLIATLSNL</sequence>